<protein>
    <recommendedName>
        <fullName evidence="5">Reverse transcriptase domain-containing protein</fullName>
    </recommendedName>
</protein>
<feature type="coiled-coil region" evidence="1">
    <location>
        <begin position="384"/>
        <end position="428"/>
    </location>
</feature>
<feature type="non-terminal residue" evidence="3">
    <location>
        <position position="1"/>
    </location>
</feature>
<feature type="compositionally biased region" description="Polar residues" evidence="2">
    <location>
        <begin position="94"/>
        <end position="105"/>
    </location>
</feature>
<accession>A0AA88HSK8</accession>
<feature type="region of interest" description="Disordered" evidence="2">
    <location>
        <begin position="75"/>
        <end position="244"/>
    </location>
</feature>
<organism evidence="3 4">
    <name type="scientific">Artemia franciscana</name>
    <name type="common">Brine shrimp</name>
    <name type="synonym">Artemia sanfranciscana</name>
    <dbReference type="NCBI Taxonomy" id="6661"/>
    <lineage>
        <taxon>Eukaryota</taxon>
        <taxon>Metazoa</taxon>
        <taxon>Ecdysozoa</taxon>
        <taxon>Arthropoda</taxon>
        <taxon>Crustacea</taxon>
        <taxon>Branchiopoda</taxon>
        <taxon>Anostraca</taxon>
        <taxon>Artemiidae</taxon>
        <taxon>Artemia</taxon>
    </lineage>
</organism>
<dbReference type="CDD" id="cd23767">
    <property type="entry name" value="IQCD"/>
    <property type="match status" value="1"/>
</dbReference>
<feature type="compositionally biased region" description="Low complexity" evidence="2">
    <location>
        <begin position="112"/>
        <end position="125"/>
    </location>
</feature>
<evidence type="ECO:0000256" key="1">
    <source>
        <dbReference type="SAM" id="Coils"/>
    </source>
</evidence>
<dbReference type="AlphaFoldDB" id="A0AA88HSK8"/>
<feature type="region of interest" description="Disordered" evidence="2">
    <location>
        <begin position="267"/>
        <end position="344"/>
    </location>
</feature>
<dbReference type="Proteomes" id="UP001187531">
    <property type="component" value="Unassembled WGS sequence"/>
</dbReference>
<evidence type="ECO:0000313" key="3">
    <source>
        <dbReference type="EMBL" id="KAK2716408.1"/>
    </source>
</evidence>
<evidence type="ECO:0000256" key="2">
    <source>
        <dbReference type="SAM" id="MobiDB-lite"/>
    </source>
</evidence>
<dbReference type="Gene3D" id="1.20.5.190">
    <property type="match status" value="1"/>
</dbReference>
<dbReference type="Pfam" id="PF00612">
    <property type="entry name" value="IQ"/>
    <property type="match status" value="1"/>
</dbReference>
<evidence type="ECO:0000313" key="4">
    <source>
        <dbReference type="Proteomes" id="UP001187531"/>
    </source>
</evidence>
<keyword evidence="1" id="KW-0175">Coiled coil</keyword>
<comment type="caution">
    <text evidence="3">The sequence shown here is derived from an EMBL/GenBank/DDBJ whole genome shotgun (WGS) entry which is preliminary data.</text>
</comment>
<dbReference type="PANTHER" id="PTHR19446">
    <property type="entry name" value="REVERSE TRANSCRIPTASES"/>
    <property type="match status" value="1"/>
</dbReference>
<feature type="compositionally biased region" description="Polar residues" evidence="2">
    <location>
        <begin position="126"/>
        <end position="138"/>
    </location>
</feature>
<reference evidence="3" key="1">
    <citation type="submission" date="2023-07" db="EMBL/GenBank/DDBJ databases">
        <title>Chromosome-level genome assembly of Artemia franciscana.</title>
        <authorList>
            <person name="Jo E."/>
        </authorList>
    </citation>
    <scope>NUCLEOTIDE SEQUENCE</scope>
    <source>
        <tissue evidence="3">Whole body</tissue>
    </source>
</reference>
<dbReference type="EMBL" id="JAVRJZ010000012">
    <property type="protein sequence ID" value="KAK2716408.1"/>
    <property type="molecule type" value="Genomic_DNA"/>
</dbReference>
<dbReference type="PROSITE" id="PS50096">
    <property type="entry name" value="IQ"/>
    <property type="match status" value="1"/>
</dbReference>
<feature type="compositionally biased region" description="Basic and acidic residues" evidence="2">
    <location>
        <begin position="182"/>
        <end position="195"/>
    </location>
</feature>
<feature type="compositionally biased region" description="Polar residues" evidence="2">
    <location>
        <begin position="220"/>
        <end position="230"/>
    </location>
</feature>
<sequence length="739" mass="81521">MRFSPWFSKSDDSNLSSACPLWHSRKVSYLHLIRKAKLHTPLKWRIFPRTILCSSKITVLHLGFFTDPAKPQVPFPDTAPVTTEQLQPIPRHNSVVQLGTTTQLGSDEEESSTSMSARSNSTSVSNGRKGQESMQGVSASPGVSKRVFARKVALTSGNPTPNVTQKVRCRSPDNGTPIPTRRSVEKHTKSGEDMMSRSFDPTALQSHLKAPEKQAKKNGSDSTAPNTPIKKSSVKSTDEDFSDLSDVCDSSEVVCASLTLKKEGIKTLIPHPQSRNPVPKSPNNTIPRPKRSISVQPGRASSKLKSPSPPKEKEECLESDNRSLRLPKVPPRSALPQSKHSPKVGTVEDNAAIKIQKVWRGYQTRNLDPKVSGFKQEIRQSRAEKHILNIYDQLRLAKKELEEEKRLRNEQSRLNDELKAEIQELTNKMAAPDSAPSSNVLQLSETCYQLQKQVEQLQLCMENLTKSLELVAKASVSPRPTTLEFVKEATCSELPSSDDVSIDVRSFASTMVKQLIQEAVTGLDGVSSNHLRNGSPLLIQHMQLLFQMCIDSATVPKSFCTGVVTNMLKKGKTANECGGYRPITVSSTLSKVLEKLVLCEVISKYVIDYRQFGFRKHLSCAFAHRLLKRILAKADSLELSVHICSVTKQISDGLRFDTCDLSLISYADDLLMLSFSLSVLKDNLDELVSGYSAIGLQVNGQKTEFLVFSSAKQEAPAPTVSVDGAIIAPSSSLKYLGLR</sequence>
<evidence type="ECO:0008006" key="5">
    <source>
        <dbReference type="Google" id="ProtNLM"/>
    </source>
</evidence>
<feature type="compositionally biased region" description="Basic and acidic residues" evidence="2">
    <location>
        <begin position="209"/>
        <end position="219"/>
    </location>
</feature>
<feature type="compositionally biased region" description="Polar residues" evidence="2">
    <location>
        <begin position="155"/>
        <end position="165"/>
    </location>
</feature>
<feature type="compositionally biased region" description="Polar residues" evidence="2">
    <location>
        <begin position="273"/>
        <end position="286"/>
    </location>
</feature>
<feature type="compositionally biased region" description="Basic and acidic residues" evidence="2">
    <location>
        <begin position="310"/>
        <end position="323"/>
    </location>
</feature>
<name>A0AA88HSK8_ARTSF</name>
<proteinExistence type="predicted"/>
<gene>
    <name evidence="3" type="ORF">QYM36_010833</name>
</gene>
<keyword evidence="4" id="KW-1185">Reference proteome</keyword>
<dbReference type="InterPro" id="IPR000048">
    <property type="entry name" value="IQ_motif_EF-hand-BS"/>
</dbReference>